<dbReference type="PROSITE" id="PS00652">
    <property type="entry name" value="TNFR_NGFR_1"/>
    <property type="match status" value="1"/>
</dbReference>
<keyword evidence="3" id="KW-1133">Transmembrane helix</keyword>
<feature type="region of interest" description="Disordered" evidence="2">
    <location>
        <begin position="586"/>
        <end position="626"/>
    </location>
</feature>
<dbReference type="SUPFAM" id="SSF57586">
    <property type="entry name" value="TNF receptor-like"/>
    <property type="match status" value="1"/>
</dbReference>
<feature type="disulfide bond" evidence="1">
    <location>
        <begin position="39"/>
        <end position="57"/>
    </location>
</feature>
<feature type="region of interest" description="Disordered" evidence="2">
    <location>
        <begin position="551"/>
        <end position="574"/>
    </location>
</feature>
<dbReference type="GO" id="GO:0001503">
    <property type="term" value="P:ossification"/>
    <property type="evidence" value="ECO:0007669"/>
    <property type="project" value="TreeGrafter"/>
</dbReference>
<feature type="disulfide bond" evidence="1">
    <location>
        <begin position="36"/>
        <end position="49"/>
    </location>
</feature>
<feature type="compositionally biased region" description="Polar residues" evidence="2">
    <location>
        <begin position="444"/>
        <end position="455"/>
    </location>
</feature>
<protein>
    <submittedName>
        <fullName evidence="5">Tumor necrosis factor receptor superfamily member 11A</fullName>
    </submittedName>
</protein>
<feature type="compositionally biased region" description="Acidic residues" evidence="2">
    <location>
        <begin position="405"/>
        <end position="415"/>
    </location>
</feature>
<evidence type="ECO:0000313" key="6">
    <source>
        <dbReference type="Proteomes" id="UP000246464"/>
    </source>
</evidence>
<dbReference type="InterPro" id="IPR001368">
    <property type="entry name" value="TNFR/NGFR_Cys_rich_reg"/>
</dbReference>
<feature type="transmembrane region" description="Helical" evidence="3">
    <location>
        <begin position="194"/>
        <end position="216"/>
    </location>
</feature>
<feature type="transmembrane region" description="Helical" evidence="3">
    <location>
        <begin position="285"/>
        <end position="305"/>
    </location>
</feature>
<dbReference type="GO" id="GO:0045780">
    <property type="term" value="P:positive regulation of bone resorption"/>
    <property type="evidence" value="ECO:0007669"/>
    <property type="project" value="TreeGrafter"/>
</dbReference>
<keyword evidence="3" id="KW-0472">Membrane</keyword>
<feature type="compositionally biased region" description="Basic and acidic residues" evidence="2">
    <location>
        <begin position="462"/>
        <end position="486"/>
    </location>
</feature>
<reference evidence="5 6" key="1">
    <citation type="submission" date="2017-12" db="EMBL/GenBank/DDBJ databases">
        <title>Integrating genomic resources of turbot (Scophthalmus maximus) in depth evaluation of genetic and physical mapping variation across individuals.</title>
        <authorList>
            <person name="Martinez P."/>
        </authorList>
    </citation>
    <scope>NUCLEOTIDE SEQUENCE [LARGE SCALE GENOMIC DNA]</scope>
</reference>
<dbReference type="SMART" id="SM00208">
    <property type="entry name" value="TNFR"/>
    <property type="match status" value="2"/>
</dbReference>
<name>A0A2U9CY76_SCOMX</name>
<evidence type="ECO:0000313" key="5">
    <source>
        <dbReference type="EMBL" id="AWP20789.1"/>
    </source>
</evidence>
<gene>
    <name evidence="5" type="ORF">SMAX5B_002101</name>
</gene>
<sequence>MPSVKRGITSGEMENMMVSKALPCDENHYLKTPRCCKKCGPGFRVLADCNDSHQTKCIKCNRGEYQPGWTEEKRCLQQKFCDPIKGFMERPENPVAEEPCRCLPHLQCYPINCEFCERIPSCSAGYGLEVDPESTNGRKVCVACKRGFFSADNNGEQCIQWTNCKAEGRTETHPGKPQADAVCGPPVSGAAPSWVIVSVLSVITVLCLLILLLFCYKDKLKLLSVNLRSCVQNLKRTRIQQETSSPLYQSGGPNCKAEGRTETHPGKPQADAVCGPPVSGAAPSWVIVSVLSVITVLCLLILLLFCYKDKLKLLSVNLRSCVQNLKRTRIQQETSSPLYQSGGPKCEMNKLICKPPLDPTDESPCTFLTSVPEVKVPMPLTGEMTENEVTNGKTVTEDPSLGSGEPEEVSEEEEVASASPLLAGSCVCVVPIREPLEVGENEDCSQAVSPGTPGTCSCGGLDGERDGDEGGKEERSESVRADDGGEKMVLCKSETGATSLVSLSPPIILSSSVVPPSSHLHELCLPLSQALVSPQLTPYVTDRSLVKQGDLYGPANTDSASSENSSTSAMTSVSPLMTSASVSDLYLDKPPEASGPERGQGLSWEDSRGDKLSSGESELECSPESLHSQLAEPTLTSGQVSGSHNTTFISSGQVMNFSGDVIVVYVSQTSVGGDGAGQDDAFGSPVQEEANEAAPFAQGGPRWRGEAAAQDETLPVQEAMAERPLPGK</sequence>
<dbReference type="InterPro" id="IPR053075">
    <property type="entry name" value="TNFRSF11A"/>
</dbReference>
<feature type="region of interest" description="Disordered" evidence="2">
    <location>
        <begin position="385"/>
        <end position="417"/>
    </location>
</feature>
<dbReference type="GO" id="GO:0070555">
    <property type="term" value="P:response to interleukin-1"/>
    <property type="evidence" value="ECO:0007669"/>
    <property type="project" value="TreeGrafter"/>
</dbReference>
<dbReference type="GO" id="GO:0072674">
    <property type="term" value="P:multinuclear osteoclast differentiation"/>
    <property type="evidence" value="ECO:0007669"/>
    <property type="project" value="TreeGrafter"/>
</dbReference>
<organism evidence="5 6">
    <name type="scientific">Scophthalmus maximus</name>
    <name type="common">Turbot</name>
    <name type="synonym">Psetta maxima</name>
    <dbReference type="NCBI Taxonomy" id="52904"/>
    <lineage>
        <taxon>Eukaryota</taxon>
        <taxon>Metazoa</taxon>
        <taxon>Chordata</taxon>
        <taxon>Craniata</taxon>
        <taxon>Vertebrata</taxon>
        <taxon>Euteleostomi</taxon>
        <taxon>Actinopterygii</taxon>
        <taxon>Neopterygii</taxon>
        <taxon>Teleostei</taxon>
        <taxon>Neoteleostei</taxon>
        <taxon>Acanthomorphata</taxon>
        <taxon>Carangaria</taxon>
        <taxon>Pleuronectiformes</taxon>
        <taxon>Pleuronectoidei</taxon>
        <taxon>Scophthalmidae</taxon>
        <taxon>Scophthalmus</taxon>
    </lineage>
</organism>
<keyword evidence="6" id="KW-1185">Reference proteome</keyword>
<feature type="domain" description="TNFR-Cys" evidence="4">
    <location>
        <begin position="23"/>
        <end position="57"/>
    </location>
</feature>
<evidence type="ECO:0000256" key="3">
    <source>
        <dbReference type="SAM" id="Phobius"/>
    </source>
</evidence>
<feature type="region of interest" description="Disordered" evidence="2">
    <location>
        <begin position="443"/>
        <end position="487"/>
    </location>
</feature>
<dbReference type="Proteomes" id="UP000246464">
    <property type="component" value="Chromosome 21"/>
</dbReference>
<dbReference type="PROSITE" id="PS50050">
    <property type="entry name" value="TNFR_NGFR_2"/>
    <property type="match status" value="1"/>
</dbReference>
<keyword evidence="3" id="KW-0812">Transmembrane</keyword>
<dbReference type="EMBL" id="CP026263">
    <property type="protein sequence ID" value="AWP20789.1"/>
    <property type="molecule type" value="Genomic_DNA"/>
</dbReference>
<evidence type="ECO:0000256" key="1">
    <source>
        <dbReference type="PROSITE-ProRule" id="PRU00206"/>
    </source>
</evidence>
<dbReference type="Gene3D" id="2.10.50.10">
    <property type="entry name" value="Tumor Necrosis Factor Receptor, subunit A, domain 2"/>
    <property type="match status" value="2"/>
</dbReference>
<feature type="region of interest" description="Disordered" evidence="2">
    <location>
        <begin position="244"/>
        <end position="270"/>
    </location>
</feature>
<dbReference type="GO" id="GO:0009897">
    <property type="term" value="C:external side of plasma membrane"/>
    <property type="evidence" value="ECO:0007669"/>
    <property type="project" value="TreeGrafter"/>
</dbReference>
<evidence type="ECO:0000259" key="4">
    <source>
        <dbReference type="PROSITE" id="PS50050"/>
    </source>
</evidence>
<keyword evidence="5" id="KW-0675">Receptor</keyword>
<proteinExistence type="predicted"/>
<dbReference type="PANTHER" id="PTHR47134">
    <property type="entry name" value="TUMOR NECROSIS FACTOR RECEPTOR SUPERFAMILY MEMBER 11A"/>
    <property type="match status" value="1"/>
</dbReference>
<dbReference type="STRING" id="52904.ENSSMAP00000030635"/>
<feature type="repeat" description="TNFR-Cys" evidence="1">
    <location>
        <begin position="23"/>
        <end position="57"/>
    </location>
</feature>
<dbReference type="PANTHER" id="PTHR47134:SF1">
    <property type="entry name" value="TUMOR NECROSIS FACTOR RECEPTOR SUPERFAMILY MEMBER 11A"/>
    <property type="match status" value="1"/>
</dbReference>
<keyword evidence="1" id="KW-1015">Disulfide bond</keyword>
<comment type="caution">
    <text evidence="1">Lacks conserved residue(s) required for the propagation of feature annotation.</text>
</comment>
<feature type="compositionally biased region" description="Low complexity" evidence="2">
    <location>
        <begin position="555"/>
        <end position="574"/>
    </location>
</feature>
<dbReference type="GO" id="GO:0019955">
    <property type="term" value="F:cytokine binding"/>
    <property type="evidence" value="ECO:0007669"/>
    <property type="project" value="TreeGrafter"/>
</dbReference>
<dbReference type="GO" id="GO:0005031">
    <property type="term" value="F:tumor necrosis factor receptor activity"/>
    <property type="evidence" value="ECO:0007669"/>
    <property type="project" value="TreeGrafter"/>
</dbReference>
<evidence type="ECO:0000256" key="2">
    <source>
        <dbReference type="SAM" id="MobiDB-lite"/>
    </source>
</evidence>
<feature type="region of interest" description="Disordered" evidence="2">
    <location>
        <begin position="675"/>
        <end position="728"/>
    </location>
</feature>
<dbReference type="AlphaFoldDB" id="A0A2U9CY76"/>
<accession>A0A2U9CY76</accession>